<protein>
    <submittedName>
        <fullName evidence="2">Uncharacterized protein</fullName>
    </submittedName>
</protein>
<dbReference type="EMBL" id="JBBPEH010000002">
    <property type="protein sequence ID" value="KAK7541959.1"/>
    <property type="molecule type" value="Genomic_DNA"/>
</dbReference>
<name>A0ABR1M2Z8_9PEZI</name>
<reference evidence="2 3" key="1">
    <citation type="submission" date="2024-04" db="EMBL/GenBank/DDBJ databases">
        <title>Phyllosticta paracitricarpa is synonymous to the EU quarantine fungus P. citricarpa based on phylogenomic analyses.</title>
        <authorList>
            <consortium name="Lawrence Berkeley National Laboratory"/>
            <person name="Van ingen-buijs V.A."/>
            <person name="Van westerhoven A.C."/>
            <person name="Haridas S."/>
            <person name="Skiadas P."/>
            <person name="Martin F."/>
            <person name="Groenewald J.Z."/>
            <person name="Crous P.W."/>
            <person name="Seidl M.F."/>
        </authorList>
    </citation>
    <scope>NUCLEOTIDE SEQUENCE [LARGE SCALE GENOMIC DNA]</scope>
    <source>
        <strain evidence="2 3">CPC 17464</strain>
    </source>
</reference>
<evidence type="ECO:0000256" key="1">
    <source>
        <dbReference type="SAM" id="MobiDB-lite"/>
    </source>
</evidence>
<keyword evidence="3" id="KW-1185">Reference proteome</keyword>
<comment type="caution">
    <text evidence="2">The sequence shown here is derived from an EMBL/GenBank/DDBJ whole genome shotgun (WGS) entry which is preliminary data.</text>
</comment>
<evidence type="ECO:0000313" key="3">
    <source>
        <dbReference type="Proteomes" id="UP001360953"/>
    </source>
</evidence>
<proteinExistence type="predicted"/>
<feature type="region of interest" description="Disordered" evidence="1">
    <location>
        <begin position="206"/>
        <end position="229"/>
    </location>
</feature>
<feature type="compositionally biased region" description="Basic and acidic residues" evidence="1">
    <location>
        <begin position="220"/>
        <end position="229"/>
    </location>
</feature>
<accession>A0ABR1M2Z8</accession>
<dbReference type="RefSeq" id="XP_066658252.1">
    <property type="nucleotide sequence ID" value="XM_066794367.1"/>
</dbReference>
<dbReference type="Proteomes" id="UP001360953">
    <property type="component" value="Unassembled WGS sequence"/>
</dbReference>
<organism evidence="2 3">
    <name type="scientific">Phyllosticta citribraziliensis</name>
    <dbReference type="NCBI Taxonomy" id="989973"/>
    <lineage>
        <taxon>Eukaryota</taxon>
        <taxon>Fungi</taxon>
        <taxon>Dikarya</taxon>
        <taxon>Ascomycota</taxon>
        <taxon>Pezizomycotina</taxon>
        <taxon>Dothideomycetes</taxon>
        <taxon>Dothideomycetes incertae sedis</taxon>
        <taxon>Botryosphaeriales</taxon>
        <taxon>Phyllostictaceae</taxon>
        <taxon>Phyllosticta</taxon>
    </lineage>
</organism>
<dbReference type="GeneID" id="92027273"/>
<gene>
    <name evidence="2" type="ORF">J3D65DRAFT_194048</name>
</gene>
<sequence>MTTDGHSKHDQSPYLHLHVCLHVLFCSQRLRQAGRQTNLPTYQPTYLHVVVVRTTTTISTPRKNWCCKTRTQSFVLLSFAQLGSFVRSLVRSLARCSLLYRRRRRPACMHSCMHTCIHDYNACFCLLVSSFTPCTVLYPLHTYTPHTYIHTNQSISISQPPQSHTTNHLASIFQPACLPAYPHTHSPGASSASRPSTHVSALCCRRRPQPQSPSHSHTTPRRDDTQWWW</sequence>
<evidence type="ECO:0000313" key="2">
    <source>
        <dbReference type="EMBL" id="KAK7541959.1"/>
    </source>
</evidence>